<dbReference type="PROSITE" id="PS01124">
    <property type="entry name" value="HTH_ARAC_FAMILY_2"/>
    <property type="match status" value="1"/>
</dbReference>
<dbReference type="PROSITE" id="PS00041">
    <property type="entry name" value="HTH_ARAC_FAMILY_1"/>
    <property type="match status" value="1"/>
</dbReference>
<dbReference type="PANTHER" id="PTHR43280:SF2">
    <property type="entry name" value="HTH-TYPE TRANSCRIPTIONAL REGULATOR EXSA"/>
    <property type="match status" value="1"/>
</dbReference>
<keyword evidence="1" id="KW-0805">Transcription regulation</keyword>
<dbReference type="Pfam" id="PF12833">
    <property type="entry name" value="HTH_18"/>
    <property type="match status" value="1"/>
</dbReference>
<protein>
    <submittedName>
        <fullName evidence="7">Regulator of RpoS</fullName>
    </submittedName>
</protein>
<reference evidence="7" key="1">
    <citation type="submission" date="2022-01" db="EMBL/GenBank/DDBJ databases">
        <authorList>
            <person name="Criscuolo A."/>
        </authorList>
    </citation>
    <scope>NUCLEOTIDE SEQUENCE</scope>
    <source>
        <strain evidence="7">CIP111892</strain>
    </source>
</reference>
<evidence type="ECO:0000313" key="7">
    <source>
        <dbReference type="EMBL" id="CAH1195139.1"/>
    </source>
</evidence>
<dbReference type="CDD" id="cd17536">
    <property type="entry name" value="REC_YesN-like"/>
    <property type="match status" value="1"/>
</dbReference>
<dbReference type="InterPro" id="IPR009057">
    <property type="entry name" value="Homeodomain-like_sf"/>
</dbReference>
<gene>
    <name evidence="7" type="primary">rssB_6</name>
    <name evidence="7" type="ORF">PAECIP111892_01967</name>
</gene>
<evidence type="ECO:0000256" key="4">
    <source>
        <dbReference type="PROSITE-ProRule" id="PRU00169"/>
    </source>
</evidence>
<dbReference type="SMART" id="SM00448">
    <property type="entry name" value="REC"/>
    <property type="match status" value="1"/>
</dbReference>
<feature type="domain" description="Response regulatory" evidence="6">
    <location>
        <begin position="3"/>
        <end position="119"/>
    </location>
</feature>
<dbReference type="Gene3D" id="1.10.10.60">
    <property type="entry name" value="Homeodomain-like"/>
    <property type="match status" value="2"/>
</dbReference>
<dbReference type="Pfam" id="PF00072">
    <property type="entry name" value="Response_reg"/>
    <property type="match status" value="1"/>
</dbReference>
<accession>A0ABM9BWR2</accession>
<name>A0ABM9BWR2_9BACL</name>
<dbReference type="SUPFAM" id="SSF46689">
    <property type="entry name" value="Homeodomain-like"/>
    <property type="match status" value="2"/>
</dbReference>
<keyword evidence="3" id="KW-0804">Transcription</keyword>
<keyword evidence="2" id="KW-0238">DNA-binding</keyword>
<dbReference type="PROSITE" id="PS50110">
    <property type="entry name" value="RESPONSE_REGULATORY"/>
    <property type="match status" value="1"/>
</dbReference>
<dbReference type="InterPro" id="IPR020449">
    <property type="entry name" value="Tscrpt_reg_AraC-type_HTH"/>
</dbReference>
<dbReference type="RefSeq" id="WP_236332295.1">
    <property type="nucleotide sequence ID" value="NZ_CAKMMG010000001.1"/>
</dbReference>
<feature type="domain" description="HTH araC/xylS-type" evidence="5">
    <location>
        <begin position="428"/>
        <end position="526"/>
    </location>
</feature>
<dbReference type="PANTHER" id="PTHR43280">
    <property type="entry name" value="ARAC-FAMILY TRANSCRIPTIONAL REGULATOR"/>
    <property type="match status" value="1"/>
</dbReference>
<evidence type="ECO:0000259" key="5">
    <source>
        <dbReference type="PROSITE" id="PS01124"/>
    </source>
</evidence>
<keyword evidence="4" id="KW-0597">Phosphoprotein</keyword>
<dbReference type="PRINTS" id="PR00032">
    <property type="entry name" value="HTHARAC"/>
</dbReference>
<proteinExistence type="predicted"/>
<dbReference type="Proteomes" id="UP000838324">
    <property type="component" value="Unassembled WGS sequence"/>
</dbReference>
<dbReference type="EMBL" id="CAKMMG010000001">
    <property type="protein sequence ID" value="CAH1195139.1"/>
    <property type="molecule type" value="Genomic_DNA"/>
</dbReference>
<dbReference type="InterPro" id="IPR018062">
    <property type="entry name" value="HTH_AraC-typ_CS"/>
</dbReference>
<dbReference type="InterPro" id="IPR011006">
    <property type="entry name" value="CheY-like_superfamily"/>
</dbReference>
<comment type="caution">
    <text evidence="7">The sequence shown here is derived from an EMBL/GenBank/DDBJ whole genome shotgun (WGS) entry which is preliminary data.</text>
</comment>
<dbReference type="InterPro" id="IPR001789">
    <property type="entry name" value="Sig_transdc_resp-reg_receiver"/>
</dbReference>
<feature type="modified residue" description="4-aspartylphosphate" evidence="4">
    <location>
        <position position="54"/>
    </location>
</feature>
<dbReference type="SUPFAM" id="SSF52172">
    <property type="entry name" value="CheY-like"/>
    <property type="match status" value="1"/>
</dbReference>
<dbReference type="Gene3D" id="3.40.50.2300">
    <property type="match status" value="1"/>
</dbReference>
<sequence length="530" mass="60869">MFTILVVDDEPRQVKALVAVIRQLKPAYTVMEAYDGDEALDIIRRDKVDILISDINMPHLSGIALIEILSKLTPTPKIVMLTGYDEFEYAVQALRFQAFDYLLKPIGKPELTVLLERLEALLLEEQHSSQKLLTDQRQLAATAPVYEYYLMNQWIHLRADSGELSEVRARLHNASARGAIILFALHNKLALSESETIEASCALRESILQQFDPSDQLCVFRLEEDSRLLVLPYFCESAEGINKLLPIFDRLSSMNSPESGLNIAIAAGPVVQDLLVDAAYSFKQAHSALSALFYGGQRKVIMADDSPLHFSSRFPFKEEFSLFMNALNEQDDYALQKLVGGHLDKLKDHKCDPVLLKDEWYGFMLQAVKPVRNQLEDEDCRTWMAELKLQLYNCREYTEIRPILLTFLLKVHRLFHRHSKTQQQVVITQCIQYITQNYNKDISLEEVSGRYHFHPSYFSTLFKSIAEIGFSEYVQKVRIDEAKKLILSTDKKMNEIALCVGYRDAAYFNKTFKKETGVSPNKYKRIQKLE</sequence>
<dbReference type="SMART" id="SM00342">
    <property type="entry name" value="HTH_ARAC"/>
    <property type="match status" value="1"/>
</dbReference>
<evidence type="ECO:0000256" key="3">
    <source>
        <dbReference type="ARBA" id="ARBA00023163"/>
    </source>
</evidence>
<organism evidence="7 8">
    <name type="scientific">Paenibacillus auburnensis</name>
    <dbReference type="NCBI Taxonomy" id="2905649"/>
    <lineage>
        <taxon>Bacteria</taxon>
        <taxon>Bacillati</taxon>
        <taxon>Bacillota</taxon>
        <taxon>Bacilli</taxon>
        <taxon>Bacillales</taxon>
        <taxon>Paenibacillaceae</taxon>
        <taxon>Paenibacillus</taxon>
    </lineage>
</organism>
<keyword evidence="8" id="KW-1185">Reference proteome</keyword>
<evidence type="ECO:0000259" key="6">
    <source>
        <dbReference type="PROSITE" id="PS50110"/>
    </source>
</evidence>
<evidence type="ECO:0000256" key="2">
    <source>
        <dbReference type="ARBA" id="ARBA00023125"/>
    </source>
</evidence>
<evidence type="ECO:0000256" key="1">
    <source>
        <dbReference type="ARBA" id="ARBA00023015"/>
    </source>
</evidence>
<dbReference type="InterPro" id="IPR018060">
    <property type="entry name" value="HTH_AraC"/>
</dbReference>
<evidence type="ECO:0000313" key="8">
    <source>
        <dbReference type="Proteomes" id="UP000838324"/>
    </source>
</evidence>